<protein>
    <submittedName>
        <fullName evidence="3">TolC family protein</fullName>
    </submittedName>
</protein>
<feature type="signal peptide" evidence="2">
    <location>
        <begin position="1"/>
        <end position="21"/>
    </location>
</feature>
<gene>
    <name evidence="3" type="ORF">NX782_03745</name>
</gene>
<keyword evidence="2" id="KW-0732">Signal</keyword>
<comment type="caution">
    <text evidence="3">The sequence shown here is derived from an EMBL/GenBank/DDBJ whole genome shotgun (WGS) entry which is preliminary data.</text>
</comment>
<evidence type="ECO:0000313" key="4">
    <source>
        <dbReference type="Proteomes" id="UP001205560"/>
    </source>
</evidence>
<dbReference type="EMBL" id="JANUGX010000003">
    <property type="protein sequence ID" value="MCS0588312.1"/>
    <property type="molecule type" value="Genomic_DNA"/>
</dbReference>
<dbReference type="SUPFAM" id="SSF56954">
    <property type="entry name" value="Outer membrane efflux proteins (OEP)"/>
    <property type="match status" value="1"/>
</dbReference>
<sequence>MQTRLIMLGVAALSMPLLAVAAQQSGQQTVLVAERPHTSAPTTTGTIITLDEAIRLALASNPTLRSATQSVAIADATKSQAGLIVNPELSVLREGMDRANRTQTVQINQRLELGGKRSARVDVAERERQMALQDVAVAQAQLRADVTTAYFEALIAQERLELAQASVQVAEKATLAASKRVTAGRISPIEESRSKVAEAGVRLELAQALSELSLAKQRLGALWGRIDAGPLSLERPAGDGTALPPFDMLRQQLEAGPQLRRARNQVEREEAQVRLERAQRVPDLTVTVGSQRDNQIGHNQAVVGVSFPLPLFNRNQGNMLAALRRTDKARSDLDAERLRVSQALSEAYQRAQLAQQEIASITTDILPVAQTTYNAAVTGFEAGKFSFLDVLDAQRTLFQTRAQYLRALSDRYRSVADLGRYVQLRPDQSK</sequence>
<reference evidence="3 4" key="1">
    <citation type="submission" date="2022-08" db="EMBL/GenBank/DDBJ databases">
        <title>Reclassification of Massilia species as members of the genera Telluria, Duganella, Pseudoduganella, Mokoshia gen. nov. and Zemynaea gen. nov. using orthogonal and non-orthogonal genome-based approaches.</title>
        <authorList>
            <person name="Bowman J.P."/>
        </authorList>
    </citation>
    <scope>NUCLEOTIDE SEQUENCE [LARGE SCALE GENOMIC DNA]</scope>
    <source>
        <strain evidence="3 4">LMG 28164</strain>
    </source>
</reference>
<evidence type="ECO:0000256" key="1">
    <source>
        <dbReference type="ARBA" id="ARBA00007613"/>
    </source>
</evidence>
<accession>A0ABT2A2K9</accession>
<proteinExistence type="inferred from homology"/>
<dbReference type="PANTHER" id="PTHR30203:SF24">
    <property type="entry name" value="BLR4935 PROTEIN"/>
    <property type="match status" value="1"/>
</dbReference>
<organism evidence="3 4">
    <name type="scientific">Massilia norwichensis</name>
    <dbReference type="NCBI Taxonomy" id="1442366"/>
    <lineage>
        <taxon>Bacteria</taxon>
        <taxon>Pseudomonadati</taxon>
        <taxon>Pseudomonadota</taxon>
        <taxon>Betaproteobacteria</taxon>
        <taxon>Burkholderiales</taxon>
        <taxon>Oxalobacteraceae</taxon>
        <taxon>Telluria group</taxon>
        <taxon>Massilia</taxon>
    </lineage>
</organism>
<comment type="similarity">
    <text evidence="1">Belongs to the outer membrane factor (OMF) (TC 1.B.17) family.</text>
</comment>
<evidence type="ECO:0000313" key="3">
    <source>
        <dbReference type="EMBL" id="MCS0588312.1"/>
    </source>
</evidence>
<feature type="chain" id="PRO_5045131144" evidence="2">
    <location>
        <begin position="22"/>
        <end position="430"/>
    </location>
</feature>
<dbReference type="InterPro" id="IPR003423">
    <property type="entry name" value="OMP_efflux"/>
</dbReference>
<evidence type="ECO:0000256" key="2">
    <source>
        <dbReference type="SAM" id="SignalP"/>
    </source>
</evidence>
<dbReference type="Gene3D" id="1.20.1600.10">
    <property type="entry name" value="Outer membrane efflux proteins (OEP)"/>
    <property type="match status" value="1"/>
</dbReference>
<dbReference type="InterPro" id="IPR010131">
    <property type="entry name" value="MdtP/NodT-like"/>
</dbReference>
<dbReference type="RefSeq" id="WP_075791035.1">
    <property type="nucleotide sequence ID" value="NZ_JANUGX010000003.1"/>
</dbReference>
<dbReference type="PANTHER" id="PTHR30203">
    <property type="entry name" value="OUTER MEMBRANE CATION EFFLUX PROTEIN"/>
    <property type="match status" value="1"/>
</dbReference>
<dbReference type="Pfam" id="PF02321">
    <property type="entry name" value="OEP"/>
    <property type="match status" value="2"/>
</dbReference>
<dbReference type="Proteomes" id="UP001205560">
    <property type="component" value="Unassembled WGS sequence"/>
</dbReference>
<keyword evidence="4" id="KW-1185">Reference proteome</keyword>
<name>A0ABT2A2K9_9BURK</name>